<sequence>MSALLHTGNLPTDIIAPLRTDFDSLTPSLYKDGSYRLRRYSKFTYNQDSQDIELIRGSQFVQSSELNKFQGDVVRQYDDVSDELLQTEGFLTIVDTFAKQGGLPNHATIEVHQMRIVSKDPAKPTITTPEGLHQDGFDRIGMFTVSRQDVEGGDLCAYQTNDPDSMLVRLPSETGVYCVMDDSKLWHYANELSTTGESGFWDLFVLTANMQ</sequence>
<gene>
    <name evidence="1" type="ORF">MBO_03187</name>
</gene>
<dbReference type="Pfam" id="PF10014">
    <property type="entry name" value="2OG-Fe_Oxy_2"/>
    <property type="match status" value="1"/>
</dbReference>
<dbReference type="EMBL" id="AOMT01000010">
    <property type="protein sequence ID" value="KDN25562.1"/>
    <property type="molecule type" value="Genomic_DNA"/>
</dbReference>
<comment type="caution">
    <text evidence="1">The sequence shown here is derived from an EMBL/GenBank/DDBJ whole genome shotgun (WGS) entry which is preliminary data.</text>
</comment>
<dbReference type="RefSeq" id="WP_052585271.1">
    <property type="nucleotide sequence ID" value="NZ_AOMT01000010.1"/>
</dbReference>
<name>A0A066UI68_9GAMM</name>
<dbReference type="AlphaFoldDB" id="A0A066UI68"/>
<accession>A0A066UI68</accession>
<protein>
    <recommendedName>
        <fullName evidence="3">Agglutination protein</fullName>
    </recommendedName>
</protein>
<dbReference type="GeneID" id="301974757"/>
<dbReference type="GO" id="GO:0051213">
    <property type="term" value="F:dioxygenase activity"/>
    <property type="evidence" value="ECO:0007669"/>
    <property type="project" value="InterPro"/>
</dbReference>
<dbReference type="eggNOG" id="COG4340">
    <property type="taxonomic scope" value="Bacteria"/>
</dbReference>
<proteinExistence type="predicted"/>
<keyword evidence="2" id="KW-1185">Reference proteome</keyword>
<reference evidence="1 2" key="1">
    <citation type="journal article" date="2014" name="Genome Announc.">
        <title>Draft Genome Sequence of Moraxella bovoculi Strain 237T (ATCC BAA-1259T) Isolated from a Calf with Infectious Bovine Keratoconjunctivitis.</title>
        <authorList>
            <person name="Calcutt M.J."/>
            <person name="Foecking M.F."/>
            <person name="Martin N.T."/>
            <person name="Mhlanga-Mutangadura T."/>
            <person name="Reilly T.J."/>
        </authorList>
    </citation>
    <scope>NUCLEOTIDE SEQUENCE [LARGE SCALE GENOMIC DNA]</scope>
    <source>
        <strain evidence="1 2">237</strain>
    </source>
</reference>
<dbReference type="Gene3D" id="2.60.120.620">
    <property type="entry name" value="q2cbj1_9rhob like domain"/>
    <property type="match status" value="1"/>
</dbReference>
<evidence type="ECO:0000313" key="1">
    <source>
        <dbReference type="EMBL" id="KDN25562.1"/>
    </source>
</evidence>
<dbReference type="InterPro" id="IPR018724">
    <property type="entry name" value="2OG-Fe_dioxygenase"/>
</dbReference>
<dbReference type="OrthoDB" id="6681382at2"/>
<dbReference type="Proteomes" id="UP000035860">
    <property type="component" value="Unassembled WGS sequence"/>
</dbReference>
<evidence type="ECO:0000313" key="2">
    <source>
        <dbReference type="Proteomes" id="UP000035860"/>
    </source>
</evidence>
<evidence type="ECO:0008006" key="3">
    <source>
        <dbReference type="Google" id="ProtNLM"/>
    </source>
</evidence>
<organism evidence="1 2">
    <name type="scientific">Moraxella bovoculi 237</name>
    <dbReference type="NCBI Taxonomy" id="743974"/>
    <lineage>
        <taxon>Bacteria</taxon>
        <taxon>Pseudomonadati</taxon>
        <taxon>Pseudomonadota</taxon>
        <taxon>Gammaproteobacteria</taxon>
        <taxon>Moraxellales</taxon>
        <taxon>Moraxellaceae</taxon>
        <taxon>Moraxella</taxon>
    </lineage>
</organism>